<dbReference type="Gene3D" id="3.90.79.10">
    <property type="entry name" value="Nucleoside Triphosphate Pyrophosphohydrolase"/>
    <property type="match status" value="1"/>
</dbReference>
<protein>
    <submittedName>
        <fullName evidence="6">NUDIX hydrolase</fullName>
    </submittedName>
</protein>
<name>A0A4S8P0J8_9ACTN</name>
<dbReference type="Proteomes" id="UP000305792">
    <property type="component" value="Unassembled WGS sequence"/>
</dbReference>
<dbReference type="PRINTS" id="PR00502">
    <property type="entry name" value="NUDIXFAMILY"/>
</dbReference>
<sequence>MPVALAADVVILTIRDGRFAVLLVTRGNPPYEGRHALPGGFLEPGETIDATAARELDEETGINPALARLEQIGVYSEPGRDPRGRVVSVAYAAMVPDAAQPSAGGDAAEAHWVALDEARGTALAFDHDRILEHAVEHARRQIEHTAAAAAFCNAEFTVTELRQVYETVWRTRLDPGNFHRKIMKIPGFLEATGRTAVREAGRPATLYRADPKRPLALPFPRPRAGQGAAGR</sequence>
<proteinExistence type="inferred from homology"/>
<dbReference type="EMBL" id="STGX01000022">
    <property type="protein sequence ID" value="THV23527.1"/>
    <property type="molecule type" value="Genomic_DNA"/>
</dbReference>
<dbReference type="SUPFAM" id="SSF55811">
    <property type="entry name" value="Nudix"/>
    <property type="match status" value="1"/>
</dbReference>
<evidence type="ECO:0000256" key="2">
    <source>
        <dbReference type="ARBA" id="ARBA00022801"/>
    </source>
</evidence>
<evidence type="ECO:0000256" key="3">
    <source>
        <dbReference type="RuleBase" id="RU003476"/>
    </source>
</evidence>
<dbReference type="InterPro" id="IPR020084">
    <property type="entry name" value="NUDIX_hydrolase_CS"/>
</dbReference>
<dbReference type="CDD" id="cd18873">
    <property type="entry name" value="NUDIX_NadM_like"/>
    <property type="match status" value="1"/>
</dbReference>
<dbReference type="AlphaFoldDB" id="A0A4S8P0J8"/>
<evidence type="ECO:0000313" key="7">
    <source>
        <dbReference type="Proteomes" id="UP000305792"/>
    </source>
</evidence>
<evidence type="ECO:0000259" key="5">
    <source>
        <dbReference type="PROSITE" id="PS51462"/>
    </source>
</evidence>
<keyword evidence="7" id="KW-1185">Reference proteome</keyword>
<dbReference type="InterPro" id="IPR036388">
    <property type="entry name" value="WH-like_DNA-bd_sf"/>
</dbReference>
<dbReference type="Pfam" id="PF21906">
    <property type="entry name" value="WHD_NrtR"/>
    <property type="match status" value="1"/>
</dbReference>
<accession>A0A4S8P0J8</accession>
<feature type="region of interest" description="Disordered" evidence="4">
    <location>
        <begin position="211"/>
        <end position="231"/>
    </location>
</feature>
<feature type="domain" description="Nudix hydrolase" evidence="5">
    <location>
        <begin position="4"/>
        <end position="136"/>
    </location>
</feature>
<dbReference type="PANTHER" id="PTHR43736">
    <property type="entry name" value="ADP-RIBOSE PYROPHOSPHATASE"/>
    <property type="match status" value="1"/>
</dbReference>
<dbReference type="OrthoDB" id="9786141at2"/>
<organism evidence="6 7">
    <name type="scientific">Glycomyces paridis</name>
    <dbReference type="NCBI Taxonomy" id="2126555"/>
    <lineage>
        <taxon>Bacteria</taxon>
        <taxon>Bacillati</taxon>
        <taxon>Actinomycetota</taxon>
        <taxon>Actinomycetes</taxon>
        <taxon>Glycomycetales</taxon>
        <taxon>Glycomycetaceae</taxon>
        <taxon>Glycomyces</taxon>
    </lineage>
</organism>
<dbReference type="Gene3D" id="1.10.10.10">
    <property type="entry name" value="Winged helix-like DNA-binding domain superfamily/Winged helix DNA-binding domain"/>
    <property type="match status" value="1"/>
</dbReference>
<dbReference type="PANTHER" id="PTHR43736:SF4">
    <property type="entry name" value="SLR1690 PROTEIN"/>
    <property type="match status" value="1"/>
</dbReference>
<dbReference type="InterPro" id="IPR000086">
    <property type="entry name" value="NUDIX_hydrolase_dom"/>
</dbReference>
<evidence type="ECO:0000256" key="4">
    <source>
        <dbReference type="SAM" id="MobiDB-lite"/>
    </source>
</evidence>
<dbReference type="GO" id="GO:0016787">
    <property type="term" value="F:hydrolase activity"/>
    <property type="evidence" value="ECO:0007669"/>
    <property type="project" value="UniProtKB-KW"/>
</dbReference>
<dbReference type="SUPFAM" id="SSF46785">
    <property type="entry name" value="Winged helix' DNA-binding domain"/>
    <property type="match status" value="1"/>
</dbReference>
<reference evidence="6 7" key="1">
    <citation type="journal article" date="2018" name="Int. J. Syst. Evol. Microbiol.">
        <title>Glycomyces paridis sp. nov., isolated from the medicinal plant Paris polyphylla.</title>
        <authorList>
            <person name="Fang X.M."/>
            <person name="Bai J.L."/>
            <person name="Su J."/>
            <person name="Zhao L.L."/>
            <person name="Liu H.Y."/>
            <person name="Ma B.P."/>
            <person name="Zhang Y.Q."/>
            <person name="Yu L.Y."/>
        </authorList>
    </citation>
    <scope>NUCLEOTIDE SEQUENCE [LARGE SCALE GENOMIC DNA]</scope>
    <source>
        <strain evidence="6 7">CPCC 204357</strain>
    </source>
</reference>
<dbReference type="InterPro" id="IPR054105">
    <property type="entry name" value="WHD_NrtR"/>
</dbReference>
<gene>
    <name evidence="6" type="ORF">E9998_23145</name>
</gene>
<evidence type="ECO:0000313" key="6">
    <source>
        <dbReference type="EMBL" id="THV23527.1"/>
    </source>
</evidence>
<comment type="similarity">
    <text evidence="1 3">Belongs to the Nudix hydrolase family.</text>
</comment>
<feature type="compositionally biased region" description="Low complexity" evidence="4">
    <location>
        <begin position="214"/>
        <end position="224"/>
    </location>
</feature>
<dbReference type="PROSITE" id="PS51462">
    <property type="entry name" value="NUDIX"/>
    <property type="match status" value="1"/>
</dbReference>
<dbReference type="InterPro" id="IPR015797">
    <property type="entry name" value="NUDIX_hydrolase-like_dom_sf"/>
</dbReference>
<comment type="caution">
    <text evidence="6">The sequence shown here is derived from an EMBL/GenBank/DDBJ whole genome shotgun (WGS) entry which is preliminary data.</text>
</comment>
<dbReference type="InterPro" id="IPR036390">
    <property type="entry name" value="WH_DNA-bd_sf"/>
</dbReference>
<keyword evidence="2 3" id="KW-0378">Hydrolase</keyword>
<evidence type="ECO:0000256" key="1">
    <source>
        <dbReference type="ARBA" id="ARBA00005582"/>
    </source>
</evidence>
<dbReference type="Pfam" id="PF00293">
    <property type="entry name" value="NUDIX"/>
    <property type="match status" value="1"/>
</dbReference>
<dbReference type="PROSITE" id="PS00893">
    <property type="entry name" value="NUDIX_BOX"/>
    <property type="match status" value="1"/>
</dbReference>
<dbReference type="InterPro" id="IPR020476">
    <property type="entry name" value="Nudix_hydrolase"/>
</dbReference>